<organism evidence="1 2">
    <name type="scientific">Leptospira interrogans serovar Copenhageni str. LT2050</name>
    <dbReference type="NCBI Taxonomy" id="1001598"/>
    <lineage>
        <taxon>Bacteria</taxon>
        <taxon>Pseudomonadati</taxon>
        <taxon>Spirochaetota</taxon>
        <taxon>Spirochaetia</taxon>
        <taxon>Leptospirales</taxon>
        <taxon>Leptospiraceae</taxon>
        <taxon>Leptospira</taxon>
    </lineage>
</organism>
<name>M3ILC6_LEPIT</name>
<dbReference type="AlphaFoldDB" id="M3ILC6"/>
<comment type="caution">
    <text evidence="1">The sequence shown here is derived from an EMBL/GenBank/DDBJ whole genome shotgun (WGS) entry which is preliminary data.</text>
</comment>
<dbReference type="Proteomes" id="UP000011778">
    <property type="component" value="Unassembled WGS sequence"/>
</dbReference>
<reference evidence="1 2" key="1">
    <citation type="submission" date="2013-02" db="EMBL/GenBank/DDBJ databases">
        <authorList>
            <person name="Harkins D.M."/>
            <person name="Durkin A.S."/>
            <person name="Brinkac L.M."/>
            <person name="Haft D.H."/>
            <person name="Selengut J.D."/>
            <person name="Sanka R."/>
            <person name="DePew J."/>
            <person name="Purushe J."/>
            <person name="Tulsiani S.M."/>
            <person name="Graham G.C."/>
            <person name="Burns M.-A."/>
            <person name="Dohnt M.F."/>
            <person name="Smythe L.D."/>
            <person name="McKay D.B."/>
            <person name="Craig S.B."/>
            <person name="Vinetz J.M."/>
            <person name="Sutton G.G."/>
            <person name="Nierman W.C."/>
            <person name="Fouts D.E."/>
        </authorList>
    </citation>
    <scope>NUCLEOTIDE SEQUENCE [LARGE SCALE GENOMIC DNA]</scope>
    <source>
        <strain evidence="1 2">LT2050</strain>
    </source>
</reference>
<accession>M3ILC6</accession>
<sequence>MSNDSVLLQELDKLEQNDLKKVAALWNLTKLPYKEKNKNVAYLYEIFQNDFYLKGVLEKLTQLQVTIYSSILKNKNVLTLGEISRKVNIPPINVEMELNLLRKYHLVYQRKIENVLLII</sequence>
<gene>
    <name evidence="1" type="ORF">LEP1GSC150_0410</name>
</gene>
<proteinExistence type="predicted"/>
<evidence type="ECO:0000313" key="1">
    <source>
        <dbReference type="EMBL" id="EMG22008.1"/>
    </source>
</evidence>
<evidence type="ECO:0000313" key="2">
    <source>
        <dbReference type="Proteomes" id="UP000011778"/>
    </source>
</evidence>
<protein>
    <submittedName>
        <fullName evidence="1">Uncharacterized protein</fullName>
    </submittedName>
</protein>
<dbReference type="EMBL" id="AFMD02000251">
    <property type="protein sequence ID" value="EMG22008.1"/>
    <property type="molecule type" value="Genomic_DNA"/>
</dbReference>